<dbReference type="AlphaFoldDB" id="A0A391NVX3"/>
<feature type="non-terminal residue" evidence="2">
    <location>
        <position position="128"/>
    </location>
</feature>
<evidence type="ECO:0000313" key="3">
    <source>
        <dbReference type="Proteomes" id="UP000265618"/>
    </source>
</evidence>
<keyword evidence="3" id="KW-1185">Reference proteome</keyword>
<gene>
    <name evidence="2" type="ORF">KIPB_016728</name>
</gene>
<comment type="caution">
    <text evidence="2">The sequence shown here is derived from an EMBL/GenBank/DDBJ whole genome shotgun (WGS) entry which is preliminary data.</text>
</comment>
<reference evidence="2 3" key="1">
    <citation type="journal article" date="2018" name="PLoS ONE">
        <title>The draft genome of Kipferlia bialata reveals reductive genome evolution in fornicate parasites.</title>
        <authorList>
            <person name="Tanifuji G."/>
            <person name="Takabayashi S."/>
            <person name="Kume K."/>
            <person name="Takagi M."/>
            <person name="Nakayama T."/>
            <person name="Kamikawa R."/>
            <person name="Inagaki Y."/>
            <person name="Hashimoto T."/>
        </authorList>
    </citation>
    <scope>NUCLEOTIDE SEQUENCE [LARGE SCALE GENOMIC DNA]</scope>
    <source>
        <strain evidence="2">NY0173</strain>
    </source>
</reference>
<proteinExistence type="predicted"/>
<dbReference type="Proteomes" id="UP000265618">
    <property type="component" value="Unassembled WGS sequence"/>
</dbReference>
<sequence length="128" mass="13696">MPYLLSCRMCDTSYGAEVEYVQTGVFASLAGGETQVRVREADPGSERDVGAEHSTGSTVAGGIDSIAYRDTNPAHAPYGGDGHPDESHLTPPCCEDDVVAMDGRLFLISRSWSSDHPAHTVHIMDLDT</sequence>
<organism evidence="2 3">
    <name type="scientific">Kipferlia bialata</name>
    <dbReference type="NCBI Taxonomy" id="797122"/>
    <lineage>
        <taxon>Eukaryota</taxon>
        <taxon>Metamonada</taxon>
        <taxon>Carpediemonas-like organisms</taxon>
        <taxon>Kipferlia</taxon>
    </lineage>
</organism>
<feature type="region of interest" description="Disordered" evidence="1">
    <location>
        <begin position="41"/>
        <end position="93"/>
    </location>
</feature>
<accession>A0A391NVX3</accession>
<protein>
    <submittedName>
        <fullName evidence="2">Uncharacterized protein</fullName>
    </submittedName>
</protein>
<evidence type="ECO:0000256" key="1">
    <source>
        <dbReference type="SAM" id="MobiDB-lite"/>
    </source>
</evidence>
<evidence type="ECO:0000313" key="2">
    <source>
        <dbReference type="EMBL" id="GCA65271.1"/>
    </source>
</evidence>
<feature type="compositionally biased region" description="Basic and acidic residues" evidence="1">
    <location>
        <begin position="41"/>
        <end position="51"/>
    </location>
</feature>
<dbReference type="EMBL" id="BDIP01010502">
    <property type="protein sequence ID" value="GCA65271.1"/>
    <property type="molecule type" value="Genomic_DNA"/>
</dbReference>
<name>A0A391NVX3_9EUKA</name>